<reference evidence="5" key="1">
    <citation type="journal article" date="2011" name="Genome Biol.">
        <title>Comparative genomics of the social amoebae Dictyostelium discoideum and Dictyostelium purpureum.</title>
        <authorList>
            <consortium name="US DOE Joint Genome Institute (JGI-PGF)"/>
            <person name="Sucgang R."/>
            <person name="Kuo A."/>
            <person name="Tian X."/>
            <person name="Salerno W."/>
            <person name="Parikh A."/>
            <person name="Feasley C.L."/>
            <person name="Dalin E."/>
            <person name="Tu H."/>
            <person name="Huang E."/>
            <person name="Barry K."/>
            <person name="Lindquist E."/>
            <person name="Shapiro H."/>
            <person name="Bruce D."/>
            <person name="Schmutz J."/>
            <person name="Salamov A."/>
            <person name="Fey P."/>
            <person name="Gaudet P."/>
            <person name="Anjard C."/>
            <person name="Babu M.M."/>
            <person name="Basu S."/>
            <person name="Bushmanova Y."/>
            <person name="van der Wel H."/>
            <person name="Katoh-Kurasawa M."/>
            <person name="Dinh C."/>
            <person name="Coutinho P.M."/>
            <person name="Saito T."/>
            <person name="Elias M."/>
            <person name="Schaap P."/>
            <person name="Kay R.R."/>
            <person name="Henrissat B."/>
            <person name="Eichinger L."/>
            <person name="Rivero F."/>
            <person name="Putnam N.H."/>
            <person name="West C.M."/>
            <person name="Loomis W.F."/>
            <person name="Chisholm R.L."/>
            <person name="Shaulsky G."/>
            <person name="Strassmann J.E."/>
            <person name="Queller D.C."/>
            <person name="Kuspa A."/>
            <person name="Grigoriev I.V."/>
        </authorList>
    </citation>
    <scope>NUCLEOTIDE SEQUENCE [LARGE SCALE GENOMIC DNA]</scope>
    <source>
        <strain evidence="5">QSDP1</strain>
    </source>
</reference>
<dbReference type="eggNOG" id="ENOG502S10Y">
    <property type="taxonomic scope" value="Eukaryota"/>
</dbReference>
<evidence type="ECO:0000313" key="5">
    <source>
        <dbReference type="Proteomes" id="UP000001064"/>
    </source>
</evidence>
<dbReference type="GeneID" id="10508139"/>
<name>F0ZYC9_DICPU</name>
<dbReference type="SUPFAM" id="SSF51735">
    <property type="entry name" value="NAD(P)-binding Rossmann-fold domains"/>
    <property type="match status" value="1"/>
</dbReference>
<comment type="similarity">
    <text evidence="1">Belongs to the NmrA-type oxidoreductase family.</text>
</comment>
<dbReference type="STRING" id="5786.F0ZYC9"/>
<evidence type="ECO:0000256" key="2">
    <source>
        <dbReference type="ARBA" id="ARBA00022857"/>
    </source>
</evidence>
<dbReference type="PANTHER" id="PTHR42748">
    <property type="entry name" value="NITROGEN METABOLITE REPRESSION PROTEIN NMRA FAMILY MEMBER"/>
    <property type="match status" value="1"/>
</dbReference>
<feature type="domain" description="NmrA-like" evidence="3">
    <location>
        <begin position="1"/>
        <end position="297"/>
    </location>
</feature>
<dbReference type="PANTHER" id="PTHR42748:SF7">
    <property type="entry name" value="NMRA LIKE REDOX SENSOR 1-RELATED"/>
    <property type="match status" value="1"/>
</dbReference>
<dbReference type="Gene3D" id="3.90.25.10">
    <property type="entry name" value="UDP-galactose 4-epimerase, domain 1"/>
    <property type="match status" value="1"/>
</dbReference>
<dbReference type="OrthoDB" id="3358371at2759"/>
<dbReference type="KEGG" id="dpp:DICPUDRAFT_50425"/>
<dbReference type="InterPro" id="IPR036291">
    <property type="entry name" value="NAD(P)-bd_dom_sf"/>
</dbReference>
<gene>
    <name evidence="4" type="ORF">DICPUDRAFT_50425</name>
</gene>
<accession>F0ZYC9</accession>
<dbReference type="InterPro" id="IPR008030">
    <property type="entry name" value="NmrA-like"/>
</dbReference>
<sequence length="305" mass="34127">MTKLISVLNGTGFQGRSVVKELIKDGFKVKTFTRNLNSNVSKELKGLGAEVIEYDFEGKSKEEIAQVLEGSYGVYLVTLTPYTKNEVEYGVNVADASLLAGTVKHIVFSTLPNAMEITGGKARLPDYENKCEIEKHIRQISKQSNDQFVSSFVSAPMYHQNFQTYYPPVKTQGDSDSYSITLPGKPDLKLDYGDINDIGKIVSEQFKNPAKYSGIIVPFSSDELTGDQVAEIFSKVTGKKVVYNSISTAEYSKSNNLEAGAYADMFDYYNEFSYFPSSFDKTFAKNITKLTNLEEFLRNINFKLE</sequence>
<dbReference type="Pfam" id="PF05368">
    <property type="entry name" value="NmrA"/>
    <property type="match status" value="1"/>
</dbReference>
<dbReference type="AlphaFoldDB" id="F0ZYC9"/>
<evidence type="ECO:0000313" key="4">
    <source>
        <dbReference type="EMBL" id="EGC31064.1"/>
    </source>
</evidence>
<evidence type="ECO:0000259" key="3">
    <source>
        <dbReference type="Pfam" id="PF05368"/>
    </source>
</evidence>
<protein>
    <recommendedName>
        <fullName evidence="3">NmrA-like domain-containing protein</fullName>
    </recommendedName>
</protein>
<evidence type="ECO:0000256" key="1">
    <source>
        <dbReference type="ARBA" id="ARBA00006328"/>
    </source>
</evidence>
<keyword evidence="5" id="KW-1185">Reference proteome</keyword>
<dbReference type="Proteomes" id="UP000001064">
    <property type="component" value="Unassembled WGS sequence"/>
</dbReference>
<dbReference type="InterPro" id="IPR051164">
    <property type="entry name" value="NmrA-like_oxidored"/>
</dbReference>
<dbReference type="EMBL" id="GL871280">
    <property type="protein sequence ID" value="EGC31064.1"/>
    <property type="molecule type" value="Genomic_DNA"/>
</dbReference>
<dbReference type="GO" id="GO:0005634">
    <property type="term" value="C:nucleus"/>
    <property type="evidence" value="ECO:0000318"/>
    <property type="project" value="GO_Central"/>
</dbReference>
<keyword evidence="2" id="KW-0521">NADP</keyword>
<dbReference type="VEuPathDB" id="AmoebaDB:DICPUDRAFT_50425"/>
<dbReference type="OMA" id="GYFMTNY"/>
<dbReference type="Gene3D" id="3.40.50.720">
    <property type="entry name" value="NAD(P)-binding Rossmann-like Domain"/>
    <property type="match status" value="1"/>
</dbReference>
<dbReference type="InParanoid" id="F0ZYC9"/>
<dbReference type="RefSeq" id="XP_003292423.1">
    <property type="nucleotide sequence ID" value="XM_003292375.1"/>
</dbReference>
<organism evidence="4 5">
    <name type="scientific">Dictyostelium purpureum</name>
    <name type="common">Slime mold</name>
    <dbReference type="NCBI Taxonomy" id="5786"/>
    <lineage>
        <taxon>Eukaryota</taxon>
        <taxon>Amoebozoa</taxon>
        <taxon>Evosea</taxon>
        <taxon>Eumycetozoa</taxon>
        <taxon>Dictyostelia</taxon>
        <taxon>Dictyosteliales</taxon>
        <taxon>Dictyosteliaceae</taxon>
        <taxon>Dictyostelium</taxon>
    </lineage>
</organism>
<proteinExistence type="inferred from homology"/>
<dbReference type="CDD" id="cd05251">
    <property type="entry name" value="NmrA_like_SDR_a"/>
    <property type="match status" value="1"/>
</dbReference>